<feature type="domain" description="Spermatogenesis-associated protein 20-like TRX" evidence="1">
    <location>
        <begin position="2"/>
        <end position="164"/>
    </location>
</feature>
<organism evidence="2 3">
    <name type="scientific">Parathermosynechococcus lividus PCC 6715</name>
    <dbReference type="NCBI Taxonomy" id="1917166"/>
    <lineage>
        <taxon>Bacteria</taxon>
        <taxon>Bacillati</taxon>
        <taxon>Cyanobacteriota</taxon>
        <taxon>Cyanophyceae</taxon>
        <taxon>Acaryochloridales</taxon>
        <taxon>Thermosynechococcaceae</taxon>
        <taxon>Parathermosynechococcus</taxon>
    </lineage>
</organism>
<dbReference type="GO" id="GO:0005975">
    <property type="term" value="P:carbohydrate metabolic process"/>
    <property type="evidence" value="ECO:0007669"/>
    <property type="project" value="InterPro"/>
</dbReference>
<dbReference type="EMBL" id="CP018092">
    <property type="protein sequence ID" value="ATS18025.1"/>
    <property type="molecule type" value="Genomic_DNA"/>
</dbReference>
<accession>A0A2D2Q0I5</accession>
<keyword evidence="3" id="KW-1185">Reference proteome</keyword>
<dbReference type="InterPro" id="IPR004879">
    <property type="entry name" value="Ssp411-like_TRX"/>
</dbReference>
<proteinExistence type="predicted"/>
<evidence type="ECO:0000259" key="1">
    <source>
        <dbReference type="Pfam" id="PF03190"/>
    </source>
</evidence>
<gene>
    <name evidence="2" type="ORF">BRW62_03860</name>
</gene>
<dbReference type="OrthoDB" id="9762614at2"/>
<dbReference type="KEGG" id="slw:BRW62_03860"/>
<dbReference type="InterPro" id="IPR024705">
    <property type="entry name" value="Ssp411"/>
</dbReference>
<dbReference type="Gene3D" id="3.40.30.10">
    <property type="entry name" value="Glutaredoxin"/>
    <property type="match status" value="1"/>
</dbReference>
<evidence type="ECO:0000313" key="3">
    <source>
        <dbReference type="Proteomes" id="UP000231057"/>
    </source>
</evidence>
<dbReference type="PIRSF" id="PIRSF006402">
    <property type="entry name" value="UCP006402_thioredoxin"/>
    <property type="match status" value="1"/>
</dbReference>
<dbReference type="CDD" id="cd02955">
    <property type="entry name" value="SSP411"/>
    <property type="match status" value="1"/>
</dbReference>
<dbReference type="InterPro" id="IPR036249">
    <property type="entry name" value="Thioredoxin-like_sf"/>
</dbReference>
<dbReference type="RefSeq" id="WP_099798381.1">
    <property type="nucleotide sequence ID" value="NZ_CP018092.1"/>
</dbReference>
<dbReference type="AlphaFoldDB" id="A0A2D2Q0I5"/>
<dbReference type="Pfam" id="PF03190">
    <property type="entry name" value="Thioredox_DsbH"/>
    <property type="match status" value="1"/>
</dbReference>
<protein>
    <submittedName>
        <fullName evidence="2">Thioredoxin domain-containing protein</fullName>
    </submittedName>
</protein>
<sequence length="685" mass="77608">MTNRLAQCQSLYLRKHAENPIDWWPWGEAALAKAAAEDRVIFLSIGYSSCHWCTVMEGEAFSDLEIAAYLNQYFLPIKVDREERPDIDSLYMHALQLMTGQGGWPLNIFLTPQDCRPFYGGTYFPLQPRYGRPGFLQVLHAVRRFYDEQKEKLAAQQATLWQYLAPTTDLSPELELNRDLLCSGIHQTMPILEDRPHGTCFPMIPYAQALLQGVAVSSEAARLEGLCRQRGTSLLLGGIYDHVGGGWHRYTVDPQWTVPHFEKMLYDNGQIITYLARLWQQGDRHPHIPYAIAQTVQWLDREMTAPQGYFYAAQDADSFRSAVDSEPEEGAFYCWDYGELTAHLSPEELSQLQRDFEITPEGNFEGKIVLKARHRREDPAAIAPVLDTLFALRYGAATPKDRSMPVATDNRTAKGQPWPGRIPPVTDTKMILAWNSLMITGLATAALVWQHQGYWQRAVRAAQWLHQHQLQGNQLYRLNYGGAVAEIAQAEDYAYWIQALLTLHQASLVLGDAATPWLELACDYQDRFDQHLGATDGGYYNAPERPDLILRQREGIDQATPSANGVAIANLVQLFLLTDNPAYLTKAETSLRYFGALLKDSPQSCPSLLAALQWYLYPVSLQIRAETMDQVSGYWLPTAVLKLRERLSEGEPQPLALVCEGLRCREPAFTLEQLHTHLATLYLHH</sequence>
<reference evidence="2 3" key="1">
    <citation type="submission" date="2016-11" db="EMBL/GenBank/DDBJ databases">
        <title>Complete genome sequence of thermophilic cyanobacteria strain Synechococcus sp. PCC6715.</title>
        <authorList>
            <person name="Tang J."/>
            <person name="Daroch M."/>
            <person name="Liang Y."/>
            <person name="Jiang D."/>
            <person name="Shah M."/>
        </authorList>
    </citation>
    <scope>NUCLEOTIDE SEQUENCE [LARGE SCALE GENOMIC DNA]</scope>
    <source>
        <strain evidence="2 3">PCC 6715</strain>
    </source>
</reference>
<dbReference type="Proteomes" id="UP000231057">
    <property type="component" value="Chromosome"/>
</dbReference>
<dbReference type="PANTHER" id="PTHR42899">
    <property type="entry name" value="SPERMATOGENESIS-ASSOCIATED PROTEIN 20"/>
    <property type="match status" value="1"/>
</dbReference>
<dbReference type="PANTHER" id="PTHR42899:SF1">
    <property type="entry name" value="SPERMATOGENESIS-ASSOCIATED PROTEIN 20"/>
    <property type="match status" value="1"/>
</dbReference>
<evidence type="ECO:0000313" key="2">
    <source>
        <dbReference type="EMBL" id="ATS18025.1"/>
    </source>
</evidence>
<dbReference type="InterPro" id="IPR008928">
    <property type="entry name" value="6-hairpin_glycosidase_sf"/>
</dbReference>
<dbReference type="SUPFAM" id="SSF52833">
    <property type="entry name" value="Thioredoxin-like"/>
    <property type="match status" value="1"/>
</dbReference>
<reference evidence="3" key="2">
    <citation type="journal article" date="2022" name="Front. Microbiol.">
        <title>Comparative Genomic Analysis Revealed Distinct Molecular Components and Organization of CO2-Concentrating Mechanism in Thermophilic Cyanobacteria.</title>
        <authorList>
            <person name="Tang J."/>
            <person name="Zhou H."/>
            <person name="Yao D."/>
            <person name="Riaz S."/>
            <person name="You D."/>
            <person name="Klepacz-Smolka A."/>
            <person name="Daroch M."/>
        </authorList>
    </citation>
    <scope>NUCLEOTIDE SEQUENCE [LARGE SCALE GENOMIC DNA]</scope>
    <source>
        <strain evidence="3">PCC 6715</strain>
    </source>
</reference>
<name>A0A2D2Q0I5_PARLV</name>
<dbReference type="SUPFAM" id="SSF48208">
    <property type="entry name" value="Six-hairpin glycosidases"/>
    <property type="match status" value="1"/>
</dbReference>